<evidence type="ECO:0000313" key="1">
    <source>
        <dbReference type="EMBL" id="CAG8799957.1"/>
    </source>
</evidence>
<dbReference type="EMBL" id="CAJVQB010022591">
    <property type="protein sequence ID" value="CAG8799957.1"/>
    <property type="molecule type" value="Genomic_DNA"/>
</dbReference>
<name>A0ABN7VU71_GIGMA</name>
<reference evidence="1 2" key="1">
    <citation type="submission" date="2021-06" db="EMBL/GenBank/DDBJ databases">
        <authorList>
            <person name="Kallberg Y."/>
            <person name="Tangrot J."/>
            <person name="Rosling A."/>
        </authorList>
    </citation>
    <scope>NUCLEOTIDE SEQUENCE [LARGE SCALE GENOMIC DNA]</scope>
    <source>
        <strain evidence="1 2">120-4 pot B 10/14</strain>
    </source>
</reference>
<keyword evidence="2" id="KW-1185">Reference proteome</keyword>
<evidence type="ECO:0000313" key="2">
    <source>
        <dbReference type="Proteomes" id="UP000789901"/>
    </source>
</evidence>
<sequence length="57" mass="6818">FNLAVYSVVLPNYVNKFEPKLEQKSENKSEHKSEELELEKRNPMGNIHNWFKDFCFA</sequence>
<gene>
    <name evidence="1" type="ORF">GMARGA_LOCUS22882</name>
</gene>
<proteinExistence type="predicted"/>
<feature type="non-terminal residue" evidence="1">
    <location>
        <position position="1"/>
    </location>
</feature>
<accession>A0ABN7VU71</accession>
<protein>
    <submittedName>
        <fullName evidence="1">19610_t:CDS:1</fullName>
    </submittedName>
</protein>
<dbReference type="Proteomes" id="UP000789901">
    <property type="component" value="Unassembled WGS sequence"/>
</dbReference>
<organism evidence="1 2">
    <name type="scientific">Gigaspora margarita</name>
    <dbReference type="NCBI Taxonomy" id="4874"/>
    <lineage>
        <taxon>Eukaryota</taxon>
        <taxon>Fungi</taxon>
        <taxon>Fungi incertae sedis</taxon>
        <taxon>Mucoromycota</taxon>
        <taxon>Glomeromycotina</taxon>
        <taxon>Glomeromycetes</taxon>
        <taxon>Diversisporales</taxon>
        <taxon>Gigasporaceae</taxon>
        <taxon>Gigaspora</taxon>
    </lineage>
</organism>
<comment type="caution">
    <text evidence="1">The sequence shown here is derived from an EMBL/GenBank/DDBJ whole genome shotgun (WGS) entry which is preliminary data.</text>
</comment>